<evidence type="ECO:0000259" key="1">
    <source>
        <dbReference type="Pfam" id="PF16170"/>
    </source>
</evidence>
<dbReference type="Pfam" id="PF16170">
    <property type="entry name" value="DUF4873"/>
    <property type="match status" value="1"/>
</dbReference>
<accession>A0A6G9H394</accession>
<evidence type="ECO:0000313" key="2">
    <source>
        <dbReference type="EMBL" id="QIQ05003.1"/>
    </source>
</evidence>
<dbReference type="EMBL" id="CP050177">
    <property type="protein sequence ID" value="QIQ05003.1"/>
    <property type="molecule type" value="Genomic_DNA"/>
</dbReference>
<keyword evidence="3" id="KW-1185">Reference proteome</keyword>
<dbReference type="KEGG" id="slia:HA039_24440"/>
<name>A0A6G9H394_9ACTN</name>
<dbReference type="RefSeq" id="WP_167033426.1">
    <property type="nucleotide sequence ID" value="NZ_CP050177.1"/>
</dbReference>
<gene>
    <name evidence="2" type="ORF">HA039_24440</name>
</gene>
<sequence>MSNYQGPATLIAGDSAIEVVATLSGSRSGDVRQWGGSAQTGEVGEGFLAALESGVVTIRLPDGQEGVVVATTTAIGSGRLRISGNGVIPF</sequence>
<reference evidence="2 3" key="1">
    <citation type="submission" date="2020-03" db="EMBL/GenBank/DDBJ databases">
        <title>A novel species.</title>
        <authorList>
            <person name="Gao J."/>
        </authorList>
    </citation>
    <scope>NUCLEOTIDE SEQUENCE [LARGE SCALE GENOMIC DNA]</scope>
    <source>
        <strain evidence="2 3">QMT-12</strain>
    </source>
</reference>
<protein>
    <submittedName>
        <fullName evidence="2">DUF4873 domain-containing protein</fullName>
    </submittedName>
</protein>
<proteinExistence type="predicted"/>
<dbReference type="AlphaFoldDB" id="A0A6G9H394"/>
<evidence type="ECO:0000313" key="3">
    <source>
        <dbReference type="Proteomes" id="UP000501179"/>
    </source>
</evidence>
<feature type="domain" description="DUF4873" evidence="1">
    <location>
        <begin position="2"/>
        <end position="90"/>
    </location>
</feature>
<dbReference type="InterPro" id="IPR032371">
    <property type="entry name" value="DUF4873"/>
</dbReference>
<dbReference type="Proteomes" id="UP000501179">
    <property type="component" value="Chromosome"/>
</dbReference>
<organism evidence="2 3">
    <name type="scientific">Streptomyces liangshanensis</name>
    <dbReference type="NCBI Taxonomy" id="2717324"/>
    <lineage>
        <taxon>Bacteria</taxon>
        <taxon>Bacillati</taxon>
        <taxon>Actinomycetota</taxon>
        <taxon>Actinomycetes</taxon>
        <taxon>Kitasatosporales</taxon>
        <taxon>Streptomycetaceae</taxon>
        <taxon>Streptomyces</taxon>
    </lineage>
</organism>